<keyword evidence="8" id="KW-0547">Nucleotide-binding</keyword>
<sequence length="192" mass="20649">MIGMLEGKVAAVRAGFAIISASGVGYKVFATRELLLKLRPDQEASLWTHLAVREAILDLYGFSTEEELKVFELLLIVSGIGPKSALAILDIASVETLKSAISAGNATYLTKVSGIGRKTAEKIVLELREKVGASQEGTAASLHGDEEALEAMRALGYTQAEARDALRNVPSEIEKSSERLREALRLLGSHKK</sequence>
<dbReference type="SUPFAM" id="SSF50249">
    <property type="entry name" value="Nucleic acid-binding proteins"/>
    <property type="match status" value="1"/>
</dbReference>
<dbReference type="GO" id="GO:0000400">
    <property type="term" value="F:four-way junction DNA binding"/>
    <property type="evidence" value="ECO:0007669"/>
    <property type="project" value="UniProtKB-UniRule"/>
</dbReference>
<comment type="caution">
    <text evidence="8">The sequence shown here is derived from an EMBL/GenBank/DDBJ whole genome shotgun (WGS) entry which is preliminary data.</text>
</comment>
<proteinExistence type="inferred from homology"/>
<dbReference type="Gene3D" id="1.10.150.20">
    <property type="entry name" value="5' to 3' exonuclease, C-terminal subdomain"/>
    <property type="match status" value="1"/>
</dbReference>
<dbReference type="InterPro" id="IPR015940">
    <property type="entry name" value="UBA"/>
</dbReference>
<protein>
    <recommendedName>
        <fullName evidence="6">Holliday junction branch migration complex subunit RuvA</fullName>
    </recommendedName>
</protein>
<dbReference type="GO" id="GO:0006281">
    <property type="term" value="P:DNA repair"/>
    <property type="evidence" value="ECO:0007669"/>
    <property type="project" value="UniProtKB-UniRule"/>
</dbReference>
<comment type="similarity">
    <text evidence="6">Belongs to the RuvA family.</text>
</comment>
<dbReference type="NCBIfam" id="TIGR00084">
    <property type="entry name" value="ruvA"/>
    <property type="match status" value="1"/>
</dbReference>
<dbReference type="SUPFAM" id="SSF47781">
    <property type="entry name" value="RuvA domain 2-like"/>
    <property type="match status" value="1"/>
</dbReference>
<reference evidence="8 9" key="1">
    <citation type="journal article" date="2016" name="Nat. Commun.">
        <title>Thousands of microbial genomes shed light on interconnected biogeochemical processes in an aquifer system.</title>
        <authorList>
            <person name="Anantharaman K."/>
            <person name="Brown C.T."/>
            <person name="Hug L.A."/>
            <person name="Sharon I."/>
            <person name="Castelle C.J."/>
            <person name="Probst A.J."/>
            <person name="Thomas B.C."/>
            <person name="Singh A."/>
            <person name="Wilkins M.J."/>
            <person name="Karaoz U."/>
            <person name="Brodie E.L."/>
            <person name="Williams K.H."/>
            <person name="Hubbard S.S."/>
            <person name="Banfield J.F."/>
        </authorList>
    </citation>
    <scope>NUCLEOTIDE SEQUENCE [LARGE SCALE GENOMIC DNA]</scope>
</reference>
<comment type="domain">
    <text evidence="6">Has three domains with a flexible linker between the domains II and III and assumes an 'L' shape. Domain III is highly mobile and contacts RuvB.</text>
</comment>
<name>A0A1F6CPJ2_9BACT</name>
<feature type="region of interest" description="Domain III" evidence="6">
    <location>
        <begin position="146"/>
        <end position="192"/>
    </location>
</feature>
<comment type="caution">
    <text evidence="6">Lacks conserved residue(s) required for the propagation of feature annotation.</text>
</comment>
<dbReference type="SUPFAM" id="SSF46929">
    <property type="entry name" value="DNA helicase RuvA subunit, C-terminal domain"/>
    <property type="match status" value="1"/>
</dbReference>
<keyword evidence="1 6" id="KW-0963">Cytoplasm</keyword>
<dbReference type="HAMAP" id="MF_00031">
    <property type="entry name" value="DNA_HJ_migration_RuvA"/>
    <property type="match status" value="1"/>
</dbReference>
<dbReference type="SMART" id="SM00278">
    <property type="entry name" value="HhH1"/>
    <property type="match status" value="2"/>
</dbReference>
<dbReference type="GO" id="GO:0005524">
    <property type="term" value="F:ATP binding"/>
    <property type="evidence" value="ECO:0007669"/>
    <property type="project" value="InterPro"/>
</dbReference>
<keyword evidence="2 6" id="KW-0227">DNA damage</keyword>
<dbReference type="PROSITE" id="PS50030">
    <property type="entry name" value="UBA"/>
    <property type="match status" value="1"/>
</dbReference>
<comment type="subcellular location">
    <subcellularLocation>
        <location evidence="6">Cytoplasm</location>
    </subcellularLocation>
</comment>
<keyword evidence="8" id="KW-0378">Hydrolase</keyword>
<dbReference type="InterPro" id="IPR003583">
    <property type="entry name" value="Hlx-hairpin-Hlx_DNA-bd_motif"/>
</dbReference>
<dbReference type="GO" id="GO:0009378">
    <property type="term" value="F:four-way junction helicase activity"/>
    <property type="evidence" value="ECO:0007669"/>
    <property type="project" value="InterPro"/>
</dbReference>
<dbReference type="GO" id="GO:0006310">
    <property type="term" value="P:DNA recombination"/>
    <property type="evidence" value="ECO:0007669"/>
    <property type="project" value="UniProtKB-UniRule"/>
</dbReference>
<dbReference type="Gene3D" id="2.40.50.140">
    <property type="entry name" value="Nucleic acid-binding proteins"/>
    <property type="match status" value="1"/>
</dbReference>
<dbReference type="InterPro" id="IPR036267">
    <property type="entry name" value="RuvA_C_sf"/>
</dbReference>
<evidence type="ECO:0000259" key="7">
    <source>
        <dbReference type="PROSITE" id="PS50030"/>
    </source>
</evidence>
<evidence type="ECO:0000256" key="6">
    <source>
        <dbReference type="HAMAP-Rule" id="MF_00031"/>
    </source>
</evidence>
<keyword evidence="8" id="KW-0067">ATP-binding</keyword>
<dbReference type="InterPro" id="IPR011114">
    <property type="entry name" value="RuvA_C"/>
</dbReference>
<dbReference type="Pfam" id="PF01330">
    <property type="entry name" value="RuvA_N"/>
    <property type="match status" value="1"/>
</dbReference>
<dbReference type="Gene3D" id="1.10.8.10">
    <property type="entry name" value="DNA helicase RuvA subunit, C-terminal domain"/>
    <property type="match status" value="1"/>
</dbReference>
<dbReference type="GO" id="GO:0009379">
    <property type="term" value="C:Holliday junction helicase complex"/>
    <property type="evidence" value="ECO:0007669"/>
    <property type="project" value="InterPro"/>
</dbReference>
<dbReference type="InterPro" id="IPR000085">
    <property type="entry name" value="RuvA"/>
</dbReference>
<evidence type="ECO:0000313" key="9">
    <source>
        <dbReference type="Proteomes" id="UP000178370"/>
    </source>
</evidence>
<dbReference type="InterPro" id="IPR013849">
    <property type="entry name" value="DNA_helicase_Holl-junc_RuvA_I"/>
</dbReference>
<dbReference type="EMBL" id="MFKV01000005">
    <property type="protein sequence ID" value="OGG50931.1"/>
    <property type="molecule type" value="Genomic_DNA"/>
</dbReference>
<keyword evidence="4 6" id="KW-0233">DNA recombination</keyword>
<comment type="subunit">
    <text evidence="6">Homotetramer. Forms an RuvA(8)-RuvB(12)-Holliday junction (HJ) complex. HJ DNA is sandwiched between 2 RuvA tetramers; dsDNA enters through RuvA and exits via RuvB. An RuvB hexamer assembles on each DNA strand where it exits the tetramer. Each RuvB hexamer is contacted by two RuvA subunits (via domain III) on 2 adjacent RuvB subunits; this complex drives branch migration. In the full resolvosome a probable DNA-RuvA(4)-RuvB(12)-RuvC(2) complex forms which resolves the HJ.</text>
</comment>
<organism evidence="8 9">
    <name type="scientific">Candidatus Kaiserbacteria bacterium RIFCSPHIGHO2_01_FULL_54_36</name>
    <dbReference type="NCBI Taxonomy" id="1798482"/>
    <lineage>
        <taxon>Bacteria</taxon>
        <taxon>Candidatus Kaiseribacteriota</taxon>
    </lineage>
</organism>
<dbReference type="InterPro" id="IPR010994">
    <property type="entry name" value="RuvA_2-like"/>
</dbReference>
<evidence type="ECO:0000256" key="4">
    <source>
        <dbReference type="ARBA" id="ARBA00023172"/>
    </source>
</evidence>
<dbReference type="GO" id="GO:0048476">
    <property type="term" value="C:Holliday junction resolvase complex"/>
    <property type="evidence" value="ECO:0007669"/>
    <property type="project" value="UniProtKB-UniRule"/>
</dbReference>
<dbReference type="GO" id="GO:0005737">
    <property type="term" value="C:cytoplasm"/>
    <property type="evidence" value="ECO:0007669"/>
    <property type="project" value="UniProtKB-SubCell"/>
</dbReference>
<keyword evidence="8" id="KW-0347">Helicase</keyword>
<keyword evidence="3 6" id="KW-0238">DNA-binding</keyword>
<dbReference type="Pfam" id="PF14520">
    <property type="entry name" value="HHH_5"/>
    <property type="match status" value="1"/>
</dbReference>
<keyword evidence="5 6" id="KW-0234">DNA repair</keyword>
<dbReference type="InterPro" id="IPR012340">
    <property type="entry name" value="NA-bd_OB-fold"/>
</dbReference>
<dbReference type="STRING" id="1798482.A2763_02750"/>
<evidence type="ECO:0000256" key="5">
    <source>
        <dbReference type="ARBA" id="ARBA00023204"/>
    </source>
</evidence>
<evidence type="ECO:0000313" key="8">
    <source>
        <dbReference type="EMBL" id="OGG50931.1"/>
    </source>
</evidence>
<evidence type="ECO:0000256" key="1">
    <source>
        <dbReference type="ARBA" id="ARBA00022490"/>
    </source>
</evidence>
<evidence type="ECO:0000256" key="2">
    <source>
        <dbReference type="ARBA" id="ARBA00022763"/>
    </source>
</evidence>
<gene>
    <name evidence="6" type="primary">ruvA</name>
    <name evidence="8" type="ORF">A2763_02750</name>
</gene>
<dbReference type="AlphaFoldDB" id="A0A1F6CPJ2"/>
<feature type="domain" description="UBA" evidence="7">
    <location>
        <begin position="143"/>
        <end position="183"/>
    </location>
</feature>
<dbReference type="Proteomes" id="UP000178370">
    <property type="component" value="Unassembled WGS sequence"/>
</dbReference>
<accession>A0A1F6CPJ2</accession>
<evidence type="ECO:0000256" key="3">
    <source>
        <dbReference type="ARBA" id="ARBA00023125"/>
    </source>
</evidence>
<dbReference type="CDD" id="cd14332">
    <property type="entry name" value="UBA_RuvA_C"/>
    <property type="match status" value="1"/>
</dbReference>
<comment type="function">
    <text evidence="6">The RuvA-RuvB-RuvC complex processes Holliday junction (HJ) DNA during genetic recombination and DNA repair, while the RuvA-RuvB complex plays an important role in the rescue of blocked DNA replication forks via replication fork reversal (RFR). RuvA specifically binds to HJ cruciform DNA, conferring on it an open structure. The RuvB hexamer acts as an ATP-dependent pump, pulling dsDNA into and through the RuvAB complex. HJ branch migration allows RuvC to scan DNA until it finds its consensus sequence, where it cleaves and resolves the cruciform DNA.</text>
</comment>
<dbReference type="Pfam" id="PF07499">
    <property type="entry name" value="RuvA_C"/>
    <property type="match status" value="1"/>
</dbReference>